<dbReference type="AlphaFoldDB" id="A0A1J4K9C4"/>
<dbReference type="GO" id="GO:0031267">
    <property type="term" value="F:small GTPase binding"/>
    <property type="evidence" value="ECO:0007669"/>
    <property type="project" value="TreeGrafter"/>
</dbReference>
<dbReference type="Proteomes" id="UP000179807">
    <property type="component" value="Unassembled WGS sequence"/>
</dbReference>
<dbReference type="VEuPathDB" id="TrichDB:TRFO_23871"/>
<dbReference type="GO" id="GO:0005886">
    <property type="term" value="C:plasma membrane"/>
    <property type="evidence" value="ECO:0007669"/>
    <property type="project" value="TreeGrafter"/>
</dbReference>
<dbReference type="GeneID" id="94838126"/>
<evidence type="ECO:0000313" key="4">
    <source>
        <dbReference type="Proteomes" id="UP000179807"/>
    </source>
</evidence>
<dbReference type="GO" id="GO:0005085">
    <property type="term" value="F:guanyl-nucleotide exchange factor activity"/>
    <property type="evidence" value="ECO:0007669"/>
    <property type="project" value="InterPro"/>
</dbReference>
<dbReference type="PANTHER" id="PTHR45653:SF10">
    <property type="entry name" value="MYOBLAST CITY, ISOFORM B"/>
    <property type="match status" value="1"/>
</dbReference>
<dbReference type="RefSeq" id="XP_068360963.1">
    <property type="nucleotide sequence ID" value="XM_068503422.1"/>
</dbReference>
<sequence length="159" mass="19045">MWKFLASLNSTFRNHIEAVISMNIYLKLVPCDNEHIKLFLDFTAICGRELHVQMYFKIIVLCIHYNFNEYAQTFINELKNKCIIPFKHFELMLQLIKLESSIYYNISSKSRVNSVFLRVSFHGNTFNNCYRNRTFIYRRDYDPDASNIFKKKSKISLLM</sequence>
<feature type="domain" description="DOCKER" evidence="2">
    <location>
        <begin position="1"/>
        <end position="159"/>
    </location>
</feature>
<comment type="caution">
    <text evidence="3">The sequence shown here is derived from an EMBL/GenBank/DDBJ whole genome shotgun (WGS) entry which is preliminary data.</text>
</comment>
<dbReference type="InterPro" id="IPR027357">
    <property type="entry name" value="DOCKER_dom"/>
</dbReference>
<name>A0A1J4K9C4_9EUKA</name>
<accession>A0A1J4K9C4</accession>
<evidence type="ECO:0000313" key="3">
    <source>
        <dbReference type="EMBL" id="OHT07827.1"/>
    </source>
</evidence>
<protein>
    <recommendedName>
        <fullName evidence="2">DOCKER domain-containing protein</fullName>
    </recommendedName>
</protein>
<gene>
    <name evidence="3" type="ORF">TRFO_23871</name>
</gene>
<dbReference type="GO" id="GO:0005737">
    <property type="term" value="C:cytoplasm"/>
    <property type="evidence" value="ECO:0007669"/>
    <property type="project" value="TreeGrafter"/>
</dbReference>
<comment type="similarity">
    <text evidence="1">Belongs to the DOCK family.</text>
</comment>
<dbReference type="InterPro" id="IPR026791">
    <property type="entry name" value="DOCK"/>
</dbReference>
<dbReference type="PROSITE" id="PS51651">
    <property type="entry name" value="DOCKER"/>
    <property type="match status" value="1"/>
</dbReference>
<dbReference type="PANTHER" id="PTHR45653">
    <property type="entry name" value="DEDICATOR OF CYTOKINESIS"/>
    <property type="match status" value="1"/>
</dbReference>
<keyword evidence="4" id="KW-1185">Reference proteome</keyword>
<dbReference type="EMBL" id="MLAK01000685">
    <property type="protein sequence ID" value="OHT07827.1"/>
    <property type="molecule type" value="Genomic_DNA"/>
</dbReference>
<organism evidence="3 4">
    <name type="scientific">Tritrichomonas foetus</name>
    <dbReference type="NCBI Taxonomy" id="1144522"/>
    <lineage>
        <taxon>Eukaryota</taxon>
        <taxon>Metamonada</taxon>
        <taxon>Parabasalia</taxon>
        <taxon>Tritrichomonadida</taxon>
        <taxon>Tritrichomonadidae</taxon>
        <taxon>Tritrichomonas</taxon>
    </lineage>
</organism>
<dbReference type="GO" id="GO:0007264">
    <property type="term" value="P:small GTPase-mediated signal transduction"/>
    <property type="evidence" value="ECO:0007669"/>
    <property type="project" value="InterPro"/>
</dbReference>
<evidence type="ECO:0000256" key="1">
    <source>
        <dbReference type="PROSITE-ProRule" id="PRU00984"/>
    </source>
</evidence>
<proteinExistence type="inferred from homology"/>
<evidence type="ECO:0000259" key="2">
    <source>
        <dbReference type="PROSITE" id="PS51651"/>
    </source>
</evidence>
<reference evidence="3" key="1">
    <citation type="submission" date="2016-10" db="EMBL/GenBank/DDBJ databases">
        <authorList>
            <person name="Benchimol M."/>
            <person name="Almeida L.G."/>
            <person name="Vasconcelos A.T."/>
            <person name="Perreira-Neves A."/>
            <person name="Rosa I.A."/>
            <person name="Tasca T."/>
            <person name="Bogo M.R."/>
            <person name="de Souza W."/>
        </authorList>
    </citation>
    <scope>NUCLEOTIDE SEQUENCE [LARGE SCALE GENOMIC DNA]</scope>
    <source>
        <strain evidence="3">K</strain>
    </source>
</reference>